<organism evidence="1 2">
    <name type="scientific">Scortum barcoo</name>
    <name type="common">barcoo grunter</name>
    <dbReference type="NCBI Taxonomy" id="214431"/>
    <lineage>
        <taxon>Eukaryota</taxon>
        <taxon>Metazoa</taxon>
        <taxon>Chordata</taxon>
        <taxon>Craniata</taxon>
        <taxon>Vertebrata</taxon>
        <taxon>Euteleostomi</taxon>
        <taxon>Actinopterygii</taxon>
        <taxon>Neopterygii</taxon>
        <taxon>Teleostei</taxon>
        <taxon>Neoteleostei</taxon>
        <taxon>Acanthomorphata</taxon>
        <taxon>Eupercaria</taxon>
        <taxon>Centrarchiformes</taxon>
        <taxon>Terapontoidei</taxon>
        <taxon>Terapontidae</taxon>
        <taxon>Scortum</taxon>
    </lineage>
</organism>
<feature type="non-terminal residue" evidence="1">
    <location>
        <position position="1"/>
    </location>
</feature>
<evidence type="ECO:0000313" key="2">
    <source>
        <dbReference type="Proteomes" id="UP000831701"/>
    </source>
</evidence>
<sequence>TCMNTGKQQKPVLTGQRFKTRKRDEKEKFEPTVFRDTIVAGLNEAGGDLDAVAKFLDVTGSRLDYRRYADTLFDILIAGSMLGCLRVYGSLPNQSTCALWIWRRHSTVSLVVFCGPQVEDLGVLFTSEGKMEREIDRRIGAASPVMRSVYRTVCGEEGVESKAPGGTRINEGDKTKVTAYCMFTTEESHAALRLYAQVFNKLIRRYKYLEKAFEEEIKKLLLFLKAFSESEQTKLAMLTGILLASSALPPPIITSLFTESIVKEGISASFAVKMFKAWIAEKDANSVTSSLRKANLDKRLLELFPANKQNVEHFSKYFTEAGLKELSDFLRVQQSLGTRKELQKELQDRLSQQCPIREMVVYVKEEMKRNKLQEQAVIGLLWTCLMNAVEWNKKEELVTEQALKHLKHYAPLLAVFSTQGQSELVLLLKIQEYCYDNIHFMKSFSKIVVLFYKADVLSEEAILKWYKDAHAAKGKSVFLEQMKKFVEWLQNAEEGKNVITFLFVPCRLRMVCTSTHLKNSIQAVLLCVSVLQMVSLLMIGIAAWGKWFGLVSSFQVVGGVIVVGVFLFFVALAGLIGSMKHHQVLLFFFSVSSACLAINREQQDHLLEVGWNNSQSTQRDVEKSLNCCGFKQVDPNVPCGAACFPNHSCLPCADKIQEHAGGALRFVGGIGLFFSFTEILGVWLTYRYRNQKDPRANPSAFL</sequence>
<accession>A0ACB8VSD2</accession>
<keyword evidence="2" id="KW-1185">Reference proteome</keyword>
<dbReference type="EMBL" id="CM041548">
    <property type="protein sequence ID" value="KAI3358386.1"/>
    <property type="molecule type" value="Genomic_DNA"/>
</dbReference>
<gene>
    <name evidence="1" type="ORF">L3Q82_014698</name>
</gene>
<comment type="caution">
    <text evidence="1">The sequence shown here is derived from an EMBL/GenBank/DDBJ whole genome shotgun (WGS) entry which is preliminary data.</text>
</comment>
<protein>
    <submittedName>
        <fullName evidence="1">Uncharacterized protein</fullName>
    </submittedName>
</protein>
<name>A0ACB8VSD2_9TELE</name>
<proteinExistence type="predicted"/>
<dbReference type="Proteomes" id="UP000831701">
    <property type="component" value="Chromosome 18"/>
</dbReference>
<evidence type="ECO:0000313" key="1">
    <source>
        <dbReference type="EMBL" id="KAI3358386.1"/>
    </source>
</evidence>
<reference evidence="1" key="1">
    <citation type="submission" date="2022-04" db="EMBL/GenBank/DDBJ databases">
        <title>Jade perch genome.</title>
        <authorList>
            <person name="Chao B."/>
        </authorList>
    </citation>
    <scope>NUCLEOTIDE SEQUENCE</scope>
    <source>
        <strain evidence="1">CB-2022</strain>
    </source>
</reference>